<keyword evidence="1" id="KW-1133">Transmembrane helix</keyword>
<keyword evidence="1" id="KW-0472">Membrane</keyword>
<dbReference type="PATRIC" id="fig|768706.3.peg.1068"/>
<dbReference type="STRING" id="768706.Desor_1091"/>
<dbReference type="HOGENOM" id="CLU_046246_0_0_9"/>
<keyword evidence="1" id="KW-0812">Transmembrane</keyword>
<evidence type="ECO:0000259" key="2">
    <source>
        <dbReference type="Pfam" id="PF14751"/>
    </source>
</evidence>
<name>G7WAJ7_DESOD</name>
<sequence>MSVQISSINNEEFNKAIELAGYSYDSIQDIFCSILNPWQRNVGYCRLYDEAAAPLGMIIDSEPIYFQYNEKKWMIGFWKGQYDLVTGCEIGVYNEGINLKIPGVINGTFYKCATDKDLLQMSCTLKKNGKTLFTRQGKHWWLTGFKLGEFSEPSELTMDVQITLKDKLMLEGFISGLKNAGYSNHEFSAIENTVRFVFDTPHSPQPITRTPTMDRIIQKKNEVLCTTYQEITSQFDNLEDKLIALKEQAPEIYQKIFKIGKTKQQFEIYGSILLVVITLIGAYVSSRLINGQGKKDASGKHN</sequence>
<keyword evidence="4" id="KW-1185">Reference proteome</keyword>
<reference evidence="4" key="1">
    <citation type="submission" date="2011-11" db="EMBL/GenBank/DDBJ databases">
        <title>Complete sequence of Desulfosporosinus orientis DSM 765.</title>
        <authorList>
            <person name="Lucas S."/>
            <person name="Han J."/>
            <person name="Lapidus A."/>
            <person name="Cheng J.-F."/>
            <person name="Goodwin L."/>
            <person name="Pitluck S."/>
            <person name="Peters L."/>
            <person name="Ovchinnikova G."/>
            <person name="Teshima H."/>
            <person name="Detter J.C."/>
            <person name="Han C."/>
            <person name="Tapia R."/>
            <person name="Land M."/>
            <person name="Hauser L."/>
            <person name="Kyrpides N."/>
            <person name="Ivanova N."/>
            <person name="Pagani I."/>
            <person name="Pester M."/>
            <person name="Spring S."/>
            <person name="Ollivier B."/>
            <person name="Rattei T."/>
            <person name="Klenk H.-P."/>
            <person name="Wagner M."/>
            <person name="Loy A."/>
            <person name="Woyke T."/>
        </authorList>
    </citation>
    <scope>NUCLEOTIDE SEQUENCE [LARGE SCALE GENOMIC DNA]</scope>
    <source>
        <strain evidence="4">ATCC 19365 / DSM 765 / NCIMB 8382 / VKM B-1628</strain>
    </source>
</reference>
<feature type="domain" description="DUF4474" evidence="2">
    <location>
        <begin position="14"/>
        <end position="253"/>
    </location>
</feature>
<dbReference type="OrthoDB" id="1863351at2"/>
<evidence type="ECO:0000313" key="4">
    <source>
        <dbReference type="Proteomes" id="UP000006346"/>
    </source>
</evidence>
<dbReference type="Proteomes" id="UP000006346">
    <property type="component" value="Chromosome"/>
</dbReference>
<gene>
    <name evidence="3" type="ordered locus">Desor_1091</name>
</gene>
<dbReference type="AlphaFoldDB" id="G7WAJ7"/>
<dbReference type="eggNOG" id="ENOG502Z7HR">
    <property type="taxonomic scope" value="Bacteria"/>
</dbReference>
<dbReference type="InterPro" id="IPR029322">
    <property type="entry name" value="DUF4474"/>
</dbReference>
<reference evidence="3 4" key="2">
    <citation type="journal article" date="2012" name="J. Bacteriol.">
        <title>Complete genome sequences of Desulfosporosinus orientis DSM765T, Desulfosporosinus youngiae DSM17734T, Desulfosporosinus meridiei DSM13257T, and Desulfosporosinus acidiphilus DSM22704T.</title>
        <authorList>
            <person name="Pester M."/>
            <person name="Brambilla E."/>
            <person name="Alazard D."/>
            <person name="Rattei T."/>
            <person name="Weinmaier T."/>
            <person name="Han J."/>
            <person name="Lucas S."/>
            <person name="Lapidus A."/>
            <person name="Cheng J.F."/>
            <person name="Goodwin L."/>
            <person name="Pitluck S."/>
            <person name="Peters L."/>
            <person name="Ovchinnikova G."/>
            <person name="Teshima H."/>
            <person name="Detter J.C."/>
            <person name="Han C.S."/>
            <person name="Tapia R."/>
            <person name="Land M.L."/>
            <person name="Hauser L."/>
            <person name="Kyrpides N.C."/>
            <person name="Ivanova N.N."/>
            <person name="Pagani I."/>
            <person name="Huntmann M."/>
            <person name="Wei C.L."/>
            <person name="Davenport K.W."/>
            <person name="Daligault H."/>
            <person name="Chain P.S."/>
            <person name="Chen A."/>
            <person name="Mavromatis K."/>
            <person name="Markowitz V."/>
            <person name="Szeto E."/>
            <person name="Mikhailova N."/>
            <person name="Pati A."/>
            <person name="Wagner M."/>
            <person name="Woyke T."/>
            <person name="Ollivier B."/>
            <person name="Klenk H.P."/>
            <person name="Spring S."/>
            <person name="Loy A."/>
        </authorList>
    </citation>
    <scope>NUCLEOTIDE SEQUENCE [LARGE SCALE GENOMIC DNA]</scope>
    <source>
        <strain evidence="4">ATCC 19365 / DSM 765 / NCIMB 8382 / VKM B-1628</strain>
    </source>
</reference>
<protein>
    <recommendedName>
        <fullName evidence="2">DUF4474 domain-containing protein</fullName>
    </recommendedName>
</protein>
<organism evidence="3 4">
    <name type="scientific">Desulfosporosinus orientis (strain ATCC 19365 / DSM 765 / NCIMB 8382 / VKM B-1628 / Singapore I)</name>
    <name type="common">Desulfotomaculum orientis</name>
    <dbReference type="NCBI Taxonomy" id="768706"/>
    <lineage>
        <taxon>Bacteria</taxon>
        <taxon>Bacillati</taxon>
        <taxon>Bacillota</taxon>
        <taxon>Clostridia</taxon>
        <taxon>Eubacteriales</taxon>
        <taxon>Desulfitobacteriaceae</taxon>
        <taxon>Desulfosporosinus</taxon>
    </lineage>
</organism>
<dbReference type="EMBL" id="CP003108">
    <property type="protein sequence ID" value="AET66765.1"/>
    <property type="molecule type" value="Genomic_DNA"/>
</dbReference>
<dbReference type="Pfam" id="PF14751">
    <property type="entry name" value="DUF4474"/>
    <property type="match status" value="1"/>
</dbReference>
<dbReference type="KEGG" id="dor:Desor_1091"/>
<dbReference type="RefSeq" id="WP_014183586.1">
    <property type="nucleotide sequence ID" value="NC_016584.1"/>
</dbReference>
<accession>G7WAJ7</accession>
<proteinExistence type="predicted"/>
<evidence type="ECO:0000256" key="1">
    <source>
        <dbReference type="SAM" id="Phobius"/>
    </source>
</evidence>
<feature type="transmembrane region" description="Helical" evidence="1">
    <location>
        <begin position="268"/>
        <end position="285"/>
    </location>
</feature>
<evidence type="ECO:0000313" key="3">
    <source>
        <dbReference type="EMBL" id="AET66765.1"/>
    </source>
</evidence>